<keyword evidence="13" id="KW-1185">Reference proteome</keyword>
<sequence>MAPSDRSSLFSFVTVAAAEDLLLFVMAYDRYVDIFNPLHYHRIMSQTNCTLITIGIWAAALLNSLMFLLSALYMSSCNSNLIHQFYCDVKSLTKTICIGRDILVLLMNFMEVFFFACVPLMCTFISYFKIFSIILKMKSRESRSKAFSTCSSHLAVISLYYVTCLAEYLIPSFSDVVDLVFSIIYVIVTPMINPIIYSLQNSNVKAGLLGFIKEIRNFKCDF</sequence>
<evidence type="ECO:0000259" key="11">
    <source>
        <dbReference type="PROSITE" id="PS50262"/>
    </source>
</evidence>
<keyword evidence="7 10" id="KW-0472">Membrane</keyword>
<feature type="transmembrane region" description="Helical" evidence="10">
    <location>
        <begin position="6"/>
        <end position="28"/>
    </location>
</feature>
<dbReference type="InterPro" id="IPR000725">
    <property type="entry name" value="Olfact_rcpt"/>
</dbReference>
<accession>A0AAV6ZC36</accession>
<dbReference type="SUPFAM" id="SSF81321">
    <property type="entry name" value="Family A G protein-coupled receptor-like"/>
    <property type="match status" value="1"/>
</dbReference>
<dbReference type="AlphaFoldDB" id="A0AAV6ZC36"/>
<keyword evidence="5 10" id="KW-1133">Transmembrane helix</keyword>
<feature type="transmembrane region" description="Helical" evidence="10">
    <location>
        <begin position="147"/>
        <end position="170"/>
    </location>
</feature>
<dbReference type="PANTHER" id="PTHR26452">
    <property type="entry name" value="OLFACTORY RECEPTOR"/>
    <property type="match status" value="1"/>
</dbReference>
<dbReference type="PRINTS" id="PR00245">
    <property type="entry name" value="OLFACTORYR"/>
</dbReference>
<evidence type="ECO:0000256" key="8">
    <source>
        <dbReference type="ARBA" id="ARBA00023170"/>
    </source>
</evidence>
<protein>
    <recommendedName>
        <fullName evidence="11">G-protein coupled receptors family 1 profile domain-containing protein</fullName>
    </recommendedName>
</protein>
<keyword evidence="2" id="KW-1003">Cell membrane</keyword>
<dbReference type="Gene3D" id="1.20.1070.10">
    <property type="entry name" value="Rhodopsin 7-helix transmembrane proteins"/>
    <property type="match status" value="1"/>
</dbReference>
<feature type="domain" description="G-protein coupled receptors family 1 profile" evidence="11">
    <location>
        <begin position="21"/>
        <end position="197"/>
    </location>
</feature>
<dbReference type="PRINTS" id="PR00237">
    <property type="entry name" value="GPCRRHODOPSN"/>
</dbReference>
<comment type="subcellular location">
    <subcellularLocation>
        <location evidence="1">Cell membrane</location>
        <topology evidence="1">Multi-pass membrane protein</topology>
    </subcellularLocation>
</comment>
<keyword evidence="4" id="KW-0552">Olfaction</keyword>
<feature type="transmembrane region" description="Helical" evidence="10">
    <location>
        <begin position="176"/>
        <end position="199"/>
    </location>
</feature>
<feature type="transmembrane region" description="Helical" evidence="10">
    <location>
        <begin position="112"/>
        <end position="135"/>
    </location>
</feature>
<dbReference type="Pfam" id="PF13853">
    <property type="entry name" value="7tm_4"/>
    <property type="match status" value="1"/>
</dbReference>
<proteinExistence type="predicted"/>
<gene>
    <name evidence="12" type="ORF">GDO81_029886</name>
</gene>
<evidence type="ECO:0000256" key="4">
    <source>
        <dbReference type="ARBA" id="ARBA00022725"/>
    </source>
</evidence>
<evidence type="ECO:0000256" key="10">
    <source>
        <dbReference type="SAM" id="Phobius"/>
    </source>
</evidence>
<evidence type="ECO:0000313" key="12">
    <source>
        <dbReference type="EMBL" id="KAG8546757.1"/>
    </source>
</evidence>
<dbReference type="InterPro" id="IPR000276">
    <property type="entry name" value="GPCR_Rhodpsn"/>
</dbReference>
<evidence type="ECO:0000256" key="9">
    <source>
        <dbReference type="ARBA" id="ARBA00023224"/>
    </source>
</evidence>
<evidence type="ECO:0000256" key="7">
    <source>
        <dbReference type="ARBA" id="ARBA00023136"/>
    </source>
</evidence>
<dbReference type="Proteomes" id="UP000824782">
    <property type="component" value="Unassembled WGS sequence"/>
</dbReference>
<evidence type="ECO:0000313" key="13">
    <source>
        <dbReference type="Proteomes" id="UP000824782"/>
    </source>
</evidence>
<evidence type="ECO:0000256" key="2">
    <source>
        <dbReference type="ARBA" id="ARBA00022475"/>
    </source>
</evidence>
<dbReference type="InterPro" id="IPR017452">
    <property type="entry name" value="GPCR_Rhodpsn_7TM"/>
</dbReference>
<evidence type="ECO:0000256" key="1">
    <source>
        <dbReference type="ARBA" id="ARBA00004651"/>
    </source>
</evidence>
<keyword evidence="9" id="KW-0807">Transducer</keyword>
<name>A0AAV6ZC36_ENGPU</name>
<evidence type="ECO:0000256" key="3">
    <source>
        <dbReference type="ARBA" id="ARBA00022692"/>
    </source>
</evidence>
<reference evidence="12" key="1">
    <citation type="thesis" date="2020" institute="ProQuest LLC" country="789 East Eisenhower Parkway, Ann Arbor, MI, USA">
        <title>Comparative Genomics and Chromosome Evolution.</title>
        <authorList>
            <person name="Mudd A.B."/>
        </authorList>
    </citation>
    <scope>NUCLEOTIDE SEQUENCE</scope>
    <source>
        <strain evidence="12">237g6f4</strain>
        <tissue evidence="12">Blood</tissue>
    </source>
</reference>
<keyword evidence="4" id="KW-0716">Sensory transduction</keyword>
<dbReference type="PROSITE" id="PS50262">
    <property type="entry name" value="G_PROTEIN_RECEP_F1_2"/>
    <property type="match status" value="1"/>
</dbReference>
<keyword evidence="8" id="KW-0675">Receptor</keyword>
<dbReference type="GO" id="GO:0005886">
    <property type="term" value="C:plasma membrane"/>
    <property type="evidence" value="ECO:0007669"/>
    <property type="project" value="UniProtKB-SubCell"/>
</dbReference>
<dbReference type="GO" id="GO:0004984">
    <property type="term" value="F:olfactory receptor activity"/>
    <property type="evidence" value="ECO:0007669"/>
    <property type="project" value="InterPro"/>
</dbReference>
<feature type="transmembrane region" description="Helical" evidence="10">
    <location>
        <begin position="49"/>
        <end position="73"/>
    </location>
</feature>
<evidence type="ECO:0000256" key="5">
    <source>
        <dbReference type="ARBA" id="ARBA00022989"/>
    </source>
</evidence>
<organism evidence="12 13">
    <name type="scientific">Engystomops pustulosus</name>
    <name type="common">Tungara frog</name>
    <name type="synonym">Physalaemus pustulosus</name>
    <dbReference type="NCBI Taxonomy" id="76066"/>
    <lineage>
        <taxon>Eukaryota</taxon>
        <taxon>Metazoa</taxon>
        <taxon>Chordata</taxon>
        <taxon>Craniata</taxon>
        <taxon>Vertebrata</taxon>
        <taxon>Euteleostomi</taxon>
        <taxon>Amphibia</taxon>
        <taxon>Batrachia</taxon>
        <taxon>Anura</taxon>
        <taxon>Neobatrachia</taxon>
        <taxon>Hyloidea</taxon>
        <taxon>Leptodactylidae</taxon>
        <taxon>Leiuperinae</taxon>
        <taxon>Engystomops</taxon>
    </lineage>
</organism>
<dbReference type="InterPro" id="IPR050516">
    <property type="entry name" value="Olfactory_GPCR"/>
</dbReference>
<dbReference type="GO" id="GO:0004930">
    <property type="term" value="F:G protein-coupled receptor activity"/>
    <property type="evidence" value="ECO:0007669"/>
    <property type="project" value="UniProtKB-KW"/>
</dbReference>
<evidence type="ECO:0000256" key="6">
    <source>
        <dbReference type="ARBA" id="ARBA00023040"/>
    </source>
</evidence>
<comment type="caution">
    <text evidence="12">The sequence shown here is derived from an EMBL/GenBank/DDBJ whole genome shotgun (WGS) entry which is preliminary data.</text>
</comment>
<keyword evidence="3 10" id="KW-0812">Transmembrane</keyword>
<keyword evidence="6" id="KW-0297">G-protein coupled receptor</keyword>
<dbReference type="EMBL" id="WNYA01000954">
    <property type="protein sequence ID" value="KAG8546757.1"/>
    <property type="molecule type" value="Genomic_DNA"/>
</dbReference>